<dbReference type="InterPro" id="IPR000086">
    <property type="entry name" value="NUDIX_hydrolase_dom"/>
</dbReference>
<dbReference type="STRING" id="1423745.GCA_001311215_01308"/>
<dbReference type="GO" id="GO:0019693">
    <property type="term" value="P:ribose phosphate metabolic process"/>
    <property type="evidence" value="ECO:0007669"/>
    <property type="project" value="TreeGrafter"/>
</dbReference>
<dbReference type="PROSITE" id="PS51462">
    <property type="entry name" value="NUDIX"/>
    <property type="match status" value="1"/>
</dbReference>
<dbReference type="PANTHER" id="PTHR11839:SF18">
    <property type="entry name" value="NUDIX HYDROLASE DOMAIN-CONTAINING PROTEIN"/>
    <property type="match status" value="1"/>
</dbReference>
<evidence type="ECO:0000256" key="2">
    <source>
        <dbReference type="ARBA" id="ARBA00022801"/>
    </source>
</evidence>
<evidence type="ECO:0000313" key="5">
    <source>
        <dbReference type="Proteomes" id="UP000051586"/>
    </source>
</evidence>
<dbReference type="GO" id="GO:0016787">
    <property type="term" value="F:hydrolase activity"/>
    <property type="evidence" value="ECO:0007669"/>
    <property type="project" value="UniProtKB-KW"/>
</dbReference>
<proteinExistence type="predicted"/>
<comment type="caution">
    <text evidence="4">The sequence shown here is derived from an EMBL/GenBank/DDBJ whole genome shotgun (WGS) entry which is preliminary data.</text>
</comment>
<dbReference type="AlphaFoldDB" id="A0A0R2CJ62"/>
<dbReference type="PANTHER" id="PTHR11839">
    <property type="entry name" value="UDP/ADP-SUGAR PYROPHOSPHATASE"/>
    <property type="match status" value="1"/>
</dbReference>
<dbReference type="RefSeq" id="WP_009167164.1">
    <property type="nucleotide sequence ID" value="NZ_AYZI01000004.1"/>
</dbReference>
<dbReference type="Gene3D" id="3.90.79.10">
    <property type="entry name" value="Nucleoside Triphosphate Pyrophosphohydrolase"/>
    <property type="match status" value="1"/>
</dbReference>
<feature type="domain" description="Nudix hydrolase" evidence="3">
    <location>
        <begin position="39"/>
        <end position="172"/>
    </location>
</feature>
<dbReference type="Pfam" id="PF00293">
    <property type="entry name" value="NUDIX"/>
    <property type="match status" value="1"/>
</dbReference>
<dbReference type="CDD" id="cd03424">
    <property type="entry name" value="NUDIX_ADPRase_Nudt5_UGPPase_Nudt14"/>
    <property type="match status" value="1"/>
</dbReference>
<evidence type="ECO:0000313" key="4">
    <source>
        <dbReference type="EMBL" id="KRM91656.1"/>
    </source>
</evidence>
<dbReference type="Proteomes" id="UP000051586">
    <property type="component" value="Unassembled WGS sequence"/>
</dbReference>
<evidence type="ECO:0000259" key="3">
    <source>
        <dbReference type="PROSITE" id="PS51462"/>
    </source>
</evidence>
<dbReference type="GO" id="GO:0006753">
    <property type="term" value="P:nucleoside phosphate metabolic process"/>
    <property type="evidence" value="ECO:0007669"/>
    <property type="project" value="TreeGrafter"/>
</dbReference>
<evidence type="ECO:0000256" key="1">
    <source>
        <dbReference type="ARBA" id="ARBA00001946"/>
    </source>
</evidence>
<dbReference type="SUPFAM" id="SSF55811">
    <property type="entry name" value="Nudix"/>
    <property type="match status" value="1"/>
</dbReference>
<gene>
    <name evidence="4" type="ORF">FC87_GL000793</name>
</gene>
<dbReference type="GO" id="GO:0005829">
    <property type="term" value="C:cytosol"/>
    <property type="evidence" value="ECO:0007669"/>
    <property type="project" value="TreeGrafter"/>
</dbReference>
<accession>A0A0R2CJ62</accession>
<comment type="cofactor">
    <cofactor evidence="1">
        <name>Mg(2+)</name>
        <dbReference type="ChEBI" id="CHEBI:18420"/>
    </cofactor>
</comment>
<organism evidence="4 5">
    <name type="scientific">Fructilactobacillus florum DSM 22689 = JCM 16035</name>
    <dbReference type="NCBI Taxonomy" id="1423745"/>
    <lineage>
        <taxon>Bacteria</taxon>
        <taxon>Bacillati</taxon>
        <taxon>Bacillota</taxon>
        <taxon>Bacilli</taxon>
        <taxon>Lactobacillales</taxon>
        <taxon>Lactobacillaceae</taxon>
        <taxon>Fructilactobacillus</taxon>
    </lineage>
</organism>
<reference evidence="4 5" key="1">
    <citation type="journal article" date="2015" name="Genome Announc.">
        <title>Expanding the biotechnology potential of lactobacilli through comparative genomics of 213 strains and associated genera.</title>
        <authorList>
            <person name="Sun Z."/>
            <person name="Harris H.M."/>
            <person name="McCann A."/>
            <person name="Guo C."/>
            <person name="Argimon S."/>
            <person name="Zhang W."/>
            <person name="Yang X."/>
            <person name="Jeffery I.B."/>
            <person name="Cooney J.C."/>
            <person name="Kagawa T.F."/>
            <person name="Liu W."/>
            <person name="Song Y."/>
            <person name="Salvetti E."/>
            <person name="Wrobel A."/>
            <person name="Rasinkangas P."/>
            <person name="Parkhill J."/>
            <person name="Rea M.C."/>
            <person name="O'Sullivan O."/>
            <person name="Ritari J."/>
            <person name="Douillard F.P."/>
            <person name="Paul Ross R."/>
            <person name="Yang R."/>
            <person name="Briner A.E."/>
            <person name="Felis G.E."/>
            <person name="de Vos W.M."/>
            <person name="Barrangou R."/>
            <person name="Klaenhammer T.R."/>
            <person name="Caufield P.W."/>
            <person name="Cui Y."/>
            <person name="Zhang H."/>
            <person name="O'Toole P.W."/>
        </authorList>
    </citation>
    <scope>NUCLEOTIDE SEQUENCE [LARGE SCALE GENOMIC DNA]</scope>
    <source>
        <strain evidence="4 5">DSM 22689</strain>
    </source>
</reference>
<dbReference type="InterPro" id="IPR015797">
    <property type="entry name" value="NUDIX_hydrolase-like_dom_sf"/>
</dbReference>
<dbReference type="PATRIC" id="fig|1423745.4.peg.842"/>
<name>A0A0R2CJ62_9LACO</name>
<dbReference type="EMBL" id="AYZI01000004">
    <property type="protein sequence ID" value="KRM91656.1"/>
    <property type="molecule type" value="Genomic_DNA"/>
</dbReference>
<sequence>MDLKETEVGRSLKYDGEVVRVEQLRVRLANGELANRDVVYHAPAVAMLVVTNDDKMVLERQWRMPANQTLLEIPAGKLDDRDQGEPLSAVERELNEELRLHAQHVQLLSEFYTSCGFTDEFMYLYLVTELEPVTHDLPRDQGEFLELQKVSLPEALQLVADHQIKDAKTIMAIQAWRLMKLQPEDKA</sequence>
<protein>
    <submittedName>
        <fullName evidence="4">ADP-ribose pyrophosphatase</fullName>
    </submittedName>
</protein>
<keyword evidence="2" id="KW-0378">Hydrolase</keyword>